<dbReference type="RefSeq" id="WP_039373675.1">
    <property type="nucleotide sequence ID" value="NZ_CP047385.1"/>
</dbReference>
<dbReference type="Proteomes" id="UP000035080">
    <property type="component" value="Chromosome"/>
</dbReference>
<protein>
    <submittedName>
        <fullName evidence="2">Uncharacterized protein</fullName>
    </submittedName>
</protein>
<sequence length="379" mass="40314">MPALTPYSMGLSPFVPAPGAVEASLPALCHTPLADDFAGARIQYARCEPRQASAASAAPCHPFLPSQSPVEVQMLGGTLMHLHTEADRVAFLNKNRPGAYWVELLDAVRPVNDCPKTTDAAALQSEMAERMACLGLAKPARRASEANDPQTSPSPEATTDSGQAHHRSGEDNTSEFHTAESLMLPSTYLPQETYAPGTMAALEYDLGWRALAPSWRALMPEVDEASWRTNPNPELFCAVGRAVLPHLTTDADGALMDDATLRIVSFHLHAGGLTDCLADFTRVAERTDSEGRSRTVAAIEVTDFVRDCAGPKWREALVAAQGADGLSRRREACDALGREVLSTSVAPGSEVASPNAAASTPRAAGDDDTSEDSVKARPL</sequence>
<evidence type="ECO:0000313" key="2">
    <source>
        <dbReference type="EMBL" id="QHF14453.1"/>
    </source>
</evidence>
<name>A0ABX6HU95_9BURK</name>
<feature type="compositionally biased region" description="Polar residues" evidence="1">
    <location>
        <begin position="147"/>
        <end position="162"/>
    </location>
</feature>
<evidence type="ECO:0000256" key="1">
    <source>
        <dbReference type="SAM" id="MobiDB-lite"/>
    </source>
</evidence>
<keyword evidence="3" id="KW-1185">Reference proteome</keyword>
<evidence type="ECO:0000313" key="3">
    <source>
        <dbReference type="Proteomes" id="UP000035080"/>
    </source>
</evidence>
<reference evidence="2 3" key="1">
    <citation type="journal article" date="2015" name="Genome Announc.">
        <title>Genome Sequences of Two Pandoraea pnomenusa Isolates Recovered 11 Months Apart from a Cystic Fibrosis Patient.</title>
        <authorList>
            <person name="Ee R."/>
            <person name="Ambrose M."/>
            <person name="Lazenby J."/>
            <person name="Williams P."/>
            <person name="Chan K.G."/>
            <person name="Roddam L."/>
        </authorList>
    </citation>
    <scope>NUCLEOTIDE SEQUENCE [LARGE SCALE GENOMIC DNA]</scope>
    <source>
        <strain evidence="2 3">6399</strain>
    </source>
</reference>
<gene>
    <name evidence="2" type="ORF">PI93_018680</name>
</gene>
<accession>A0ABX6HU95</accession>
<organism evidence="2 3">
    <name type="scientific">Pandoraea fibrosis</name>
    <dbReference type="NCBI Taxonomy" id="1891094"/>
    <lineage>
        <taxon>Bacteria</taxon>
        <taxon>Pseudomonadati</taxon>
        <taxon>Pseudomonadota</taxon>
        <taxon>Betaproteobacteria</taxon>
        <taxon>Burkholderiales</taxon>
        <taxon>Burkholderiaceae</taxon>
        <taxon>Pandoraea</taxon>
    </lineage>
</organism>
<proteinExistence type="predicted"/>
<feature type="region of interest" description="Disordered" evidence="1">
    <location>
        <begin position="344"/>
        <end position="379"/>
    </location>
</feature>
<dbReference type="EMBL" id="CP047385">
    <property type="protein sequence ID" value="QHF14453.1"/>
    <property type="molecule type" value="Genomic_DNA"/>
</dbReference>
<feature type="region of interest" description="Disordered" evidence="1">
    <location>
        <begin position="140"/>
        <end position="176"/>
    </location>
</feature>